<dbReference type="STRING" id="1094558.ME5_01151"/>
<name>J1K122_9HYPH</name>
<sequence>MSRIHYNRLYLIVALVFKWIGSLHFEQSSSLLDFIDHHQISIYILTMIIGGVSAFVLPRELLGAYSVSGALALLLLVTFIQVPIKLVVEGLKSGKFIGALLFGNFFLVPLLLFVAVIIIFHYNLLTTSHDETNFPNEVLLFPVVCILLAPCVDYVVIFCRMAKGDAARLTSTLPILLIIQLIILLFFFAFNRSHLKFVQLTGTSFSSIFIEFFSIVCVPLLIAWDLQALSYRNASYKKSVIFLKNAAVPVTALTLLIVSFFAVGTIAHEFSLINLSHQSIMKDTDLIIGSLNVESNFFHYPLMTFFSQLICLVILYSIYASVAPFLGVLSAKLFKLNHAQTIAVIFSVSTRNSLVLLPILLLLHIPSQAGMLTAFILTQTCVELVAQMVYVKYLPKLIKS</sequence>
<feature type="transmembrane region" description="Helical" evidence="1">
    <location>
        <begin position="245"/>
        <end position="267"/>
    </location>
</feature>
<evidence type="ECO:0000313" key="2">
    <source>
        <dbReference type="EMBL" id="EJF90750.1"/>
    </source>
</evidence>
<dbReference type="Gene3D" id="1.20.1530.20">
    <property type="match status" value="1"/>
</dbReference>
<dbReference type="EMBL" id="AIMB01000007">
    <property type="protein sequence ID" value="EJF90750.1"/>
    <property type="molecule type" value="Genomic_DNA"/>
</dbReference>
<gene>
    <name evidence="2" type="ORF">ME5_01151</name>
</gene>
<keyword evidence="1" id="KW-0472">Membrane</keyword>
<feature type="transmembrane region" description="Helical" evidence="1">
    <location>
        <begin position="171"/>
        <end position="190"/>
    </location>
</feature>
<feature type="transmembrane region" description="Helical" evidence="1">
    <location>
        <begin position="139"/>
        <end position="159"/>
    </location>
</feature>
<feature type="transmembrane region" description="Helical" evidence="1">
    <location>
        <begin position="37"/>
        <end position="57"/>
    </location>
</feature>
<organism evidence="2 3">
    <name type="scientific">Bartonella tamiae Th239</name>
    <dbReference type="NCBI Taxonomy" id="1094558"/>
    <lineage>
        <taxon>Bacteria</taxon>
        <taxon>Pseudomonadati</taxon>
        <taxon>Pseudomonadota</taxon>
        <taxon>Alphaproteobacteria</taxon>
        <taxon>Hyphomicrobiales</taxon>
        <taxon>Bartonellaceae</taxon>
        <taxon>Bartonella</taxon>
    </lineage>
</organism>
<feature type="transmembrane region" description="Helical" evidence="1">
    <location>
        <begin position="96"/>
        <end position="119"/>
    </location>
</feature>
<proteinExistence type="predicted"/>
<accession>J1K122</accession>
<protein>
    <recommendedName>
        <fullName evidence="4">Cation/H+ exchanger domain-containing protein</fullName>
    </recommendedName>
</protein>
<dbReference type="eggNOG" id="COG0798">
    <property type="taxonomic scope" value="Bacteria"/>
</dbReference>
<feature type="transmembrane region" description="Helical" evidence="1">
    <location>
        <begin position="63"/>
        <end position="84"/>
    </location>
</feature>
<keyword evidence="3" id="KW-1185">Reference proteome</keyword>
<reference evidence="2 3" key="1">
    <citation type="submission" date="2012-03" db="EMBL/GenBank/DDBJ databases">
        <title>The Genome Sequence of Bartonella tamiae Th239.</title>
        <authorList>
            <consortium name="The Broad Institute Genome Sequencing Platform"/>
            <consortium name="The Broad Institute Genome Sequencing Center for Infectious Disease"/>
            <person name="Feldgarden M."/>
            <person name="Kirby J."/>
            <person name="Kosoy M."/>
            <person name="Birtles R."/>
            <person name="Probert W.S."/>
            <person name="Chiaraviglio L."/>
            <person name="Young S.K."/>
            <person name="Zeng Q."/>
            <person name="Gargeya S."/>
            <person name="Fitzgerald M."/>
            <person name="Haas B."/>
            <person name="Abouelleil A."/>
            <person name="Alvarado L."/>
            <person name="Arachchi H.M."/>
            <person name="Berlin A."/>
            <person name="Chapman S.B."/>
            <person name="Gearin G."/>
            <person name="Goldberg J."/>
            <person name="Griggs A."/>
            <person name="Gujja S."/>
            <person name="Hansen M."/>
            <person name="Heiman D."/>
            <person name="Howarth C."/>
            <person name="Larimer J."/>
            <person name="Lui A."/>
            <person name="MacDonald P.J.P."/>
            <person name="McCowen C."/>
            <person name="Montmayeur A."/>
            <person name="Murphy C."/>
            <person name="Neiman D."/>
            <person name="Pearson M."/>
            <person name="Priest M."/>
            <person name="Roberts A."/>
            <person name="Saif S."/>
            <person name="Shea T."/>
            <person name="Sisk P."/>
            <person name="Stolte C."/>
            <person name="Sykes S."/>
            <person name="Wortman J."/>
            <person name="Nusbaum C."/>
            <person name="Birren B."/>
        </authorList>
    </citation>
    <scope>NUCLEOTIDE SEQUENCE [LARGE SCALE GENOMIC DNA]</scope>
    <source>
        <strain evidence="2 3">Th239</strain>
    </source>
</reference>
<keyword evidence="1" id="KW-0812">Transmembrane</keyword>
<feature type="transmembrane region" description="Helical" evidence="1">
    <location>
        <begin position="341"/>
        <end position="365"/>
    </location>
</feature>
<evidence type="ECO:0000256" key="1">
    <source>
        <dbReference type="SAM" id="Phobius"/>
    </source>
</evidence>
<keyword evidence="1" id="KW-1133">Transmembrane helix</keyword>
<evidence type="ECO:0000313" key="3">
    <source>
        <dbReference type="Proteomes" id="UP000008952"/>
    </source>
</evidence>
<feature type="transmembrane region" description="Helical" evidence="1">
    <location>
        <begin position="202"/>
        <end position="224"/>
    </location>
</feature>
<dbReference type="Proteomes" id="UP000008952">
    <property type="component" value="Unassembled WGS sequence"/>
</dbReference>
<dbReference type="PATRIC" id="fig|1094558.3.peg.1249"/>
<evidence type="ECO:0008006" key="4">
    <source>
        <dbReference type="Google" id="ProtNLM"/>
    </source>
</evidence>
<dbReference type="HOGENOM" id="CLU_022869_1_1_5"/>
<dbReference type="InterPro" id="IPR038770">
    <property type="entry name" value="Na+/solute_symporter_sf"/>
</dbReference>
<comment type="caution">
    <text evidence="2">The sequence shown here is derived from an EMBL/GenBank/DDBJ whole genome shotgun (WGS) entry which is preliminary data.</text>
</comment>
<dbReference type="AlphaFoldDB" id="J1K122"/>
<dbReference type="OrthoDB" id="3254016at2"/>
<feature type="transmembrane region" description="Helical" evidence="1">
    <location>
        <begin position="371"/>
        <end position="391"/>
    </location>
</feature>
<feature type="transmembrane region" description="Helical" evidence="1">
    <location>
        <begin position="305"/>
        <end position="329"/>
    </location>
</feature>